<dbReference type="Proteomes" id="UP000005408">
    <property type="component" value="Unassembled WGS sequence"/>
</dbReference>
<feature type="domain" description="SUEL-type lectin" evidence="3">
    <location>
        <begin position="318"/>
        <end position="406"/>
    </location>
</feature>
<sequence>MRFFFVLAVILVSAHYSLQEEEVGQAAVVSDTGEGKPVQLPAQVSDDGEEKPVQLPARDTEDEDVLTARSAQEDEVLEEEKEEQGKPVQLPARDVNEEITKRSQKGLQRSFACENRNLHLWCGTGRQIQLFYITYKLNDWRCPGSRYKCWSGRSRGKIRKSCNGKRGCWVWSASRCRRSTSSINVVYACRKVKKCSRKCVRNAECVKGRCRCKKGHGWSSSKRRCVRRWRICSRKRRCGKNARCVSGICRCRRGYRWNRGKKQCVRRNNPPKKCSKKCVKNAVCVRGKCRCRRGYRFTKGKKQCVRTILWLKVGRGQVCEHESLTLRCSKGRVIRVFYSLYGRRNKRICAKGKPIKTTKCKAKNANKIAKKSCEGKQTCRLRASNKVYGDPCKGTFKYLTVIYGCRKRCAKNAFFNGNICKCKKGYKGHGFKKCIKRKTRRDLKEQEEEKRDVTDEGIDVSENGLERV</sequence>
<feature type="region of interest" description="Disordered" evidence="1">
    <location>
        <begin position="445"/>
        <end position="468"/>
    </location>
</feature>
<protein>
    <recommendedName>
        <fullName evidence="3">SUEL-type lectin domain-containing protein</fullName>
    </recommendedName>
</protein>
<dbReference type="InterPro" id="IPR000742">
    <property type="entry name" value="EGF"/>
</dbReference>
<feature type="compositionally biased region" description="Basic and acidic residues" evidence="1">
    <location>
        <begin position="445"/>
        <end position="454"/>
    </location>
</feature>
<dbReference type="PANTHER" id="PTHR46780">
    <property type="entry name" value="PROTEIN EVA-1"/>
    <property type="match status" value="1"/>
</dbReference>
<keyword evidence="2" id="KW-0732">Signal</keyword>
<dbReference type="InterPro" id="IPR000922">
    <property type="entry name" value="Lectin_gal-bd_dom"/>
</dbReference>
<dbReference type="GO" id="GO:0030246">
    <property type="term" value="F:carbohydrate binding"/>
    <property type="evidence" value="ECO:0007669"/>
    <property type="project" value="InterPro"/>
</dbReference>
<feature type="compositionally biased region" description="Acidic residues" evidence="1">
    <location>
        <begin position="73"/>
        <end position="82"/>
    </location>
</feature>
<reference evidence="4" key="1">
    <citation type="submission" date="2022-08" db="UniProtKB">
        <authorList>
            <consortium name="EnsemblMetazoa"/>
        </authorList>
    </citation>
    <scope>IDENTIFICATION</scope>
    <source>
        <strain evidence="4">05x7-T-G4-1.051#20</strain>
    </source>
</reference>
<accession>A0A8W8I620</accession>
<feature type="chain" id="PRO_5036485098" description="SUEL-type lectin domain-containing protein" evidence="2">
    <location>
        <begin position="20"/>
        <end position="468"/>
    </location>
</feature>
<dbReference type="SMART" id="SM00181">
    <property type="entry name" value="EGF"/>
    <property type="match status" value="4"/>
</dbReference>
<evidence type="ECO:0000256" key="1">
    <source>
        <dbReference type="SAM" id="MobiDB-lite"/>
    </source>
</evidence>
<feature type="region of interest" description="Disordered" evidence="1">
    <location>
        <begin position="29"/>
        <end position="91"/>
    </location>
</feature>
<dbReference type="EnsemblMetazoa" id="G12667.1">
    <property type="protein sequence ID" value="G12667.1:cds"/>
    <property type="gene ID" value="G12667"/>
</dbReference>
<keyword evidence="5" id="KW-1185">Reference proteome</keyword>
<evidence type="ECO:0000259" key="3">
    <source>
        <dbReference type="PROSITE" id="PS50228"/>
    </source>
</evidence>
<evidence type="ECO:0000313" key="5">
    <source>
        <dbReference type="Proteomes" id="UP000005408"/>
    </source>
</evidence>
<dbReference type="Pfam" id="PF02140">
    <property type="entry name" value="SUEL_Lectin"/>
    <property type="match status" value="1"/>
</dbReference>
<dbReference type="Gene3D" id="2.60.120.740">
    <property type="match status" value="2"/>
</dbReference>
<evidence type="ECO:0000313" key="4">
    <source>
        <dbReference type="EnsemblMetazoa" id="G12667.1:cds"/>
    </source>
</evidence>
<organism evidence="4 5">
    <name type="scientific">Magallana gigas</name>
    <name type="common">Pacific oyster</name>
    <name type="synonym">Crassostrea gigas</name>
    <dbReference type="NCBI Taxonomy" id="29159"/>
    <lineage>
        <taxon>Eukaryota</taxon>
        <taxon>Metazoa</taxon>
        <taxon>Spiralia</taxon>
        <taxon>Lophotrochozoa</taxon>
        <taxon>Mollusca</taxon>
        <taxon>Bivalvia</taxon>
        <taxon>Autobranchia</taxon>
        <taxon>Pteriomorphia</taxon>
        <taxon>Ostreida</taxon>
        <taxon>Ostreoidea</taxon>
        <taxon>Ostreidae</taxon>
        <taxon>Magallana</taxon>
    </lineage>
</organism>
<evidence type="ECO:0000256" key="2">
    <source>
        <dbReference type="SAM" id="SignalP"/>
    </source>
</evidence>
<proteinExistence type="predicted"/>
<name>A0A8W8I620_MAGGI</name>
<dbReference type="CDD" id="cd22827">
    <property type="entry name" value="Gal_Rha_Lectin_SUL-I-like"/>
    <property type="match status" value="1"/>
</dbReference>
<dbReference type="AlphaFoldDB" id="A0A8W8I620"/>
<dbReference type="InterPro" id="IPR043159">
    <property type="entry name" value="Lectin_gal-bd_sf"/>
</dbReference>
<dbReference type="PROSITE" id="PS50228">
    <property type="entry name" value="SUEL_LECTIN"/>
    <property type="match status" value="1"/>
</dbReference>
<dbReference type="OrthoDB" id="6120134at2759"/>
<feature type="signal peptide" evidence="2">
    <location>
        <begin position="1"/>
        <end position="19"/>
    </location>
</feature>
<dbReference type="FunFam" id="2.60.120.740:FF:000001">
    <property type="entry name" value="Adhesion G protein-coupled receptor L2"/>
    <property type="match status" value="1"/>
</dbReference>
<dbReference type="OMA" id="CWTWRTH"/>